<dbReference type="RefSeq" id="WP_186858738.1">
    <property type="nucleotide sequence ID" value="NZ_JACOON010000007.1"/>
</dbReference>
<dbReference type="EMBL" id="JACOON010000007">
    <property type="protein sequence ID" value="MBC5649299.1"/>
    <property type="molecule type" value="Genomic_DNA"/>
</dbReference>
<evidence type="ECO:0000256" key="2">
    <source>
        <dbReference type="ARBA" id="ARBA00022603"/>
    </source>
</evidence>
<keyword evidence="2 6" id="KW-0489">Methyltransferase</keyword>
<evidence type="ECO:0000259" key="5">
    <source>
        <dbReference type="Pfam" id="PF22435"/>
    </source>
</evidence>
<evidence type="ECO:0000256" key="1">
    <source>
        <dbReference type="ARBA" id="ARBA00007228"/>
    </source>
</evidence>
<evidence type="ECO:0000313" key="7">
    <source>
        <dbReference type="Proteomes" id="UP000606889"/>
    </source>
</evidence>
<dbReference type="Pfam" id="PF00588">
    <property type="entry name" value="SpoU_methylase"/>
    <property type="match status" value="1"/>
</dbReference>
<evidence type="ECO:0000256" key="3">
    <source>
        <dbReference type="ARBA" id="ARBA00022679"/>
    </source>
</evidence>
<dbReference type="InterPro" id="IPR001537">
    <property type="entry name" value="SpoU_MeTrfase"/>
</dbReference>
<dbReference type="InterPro" id="IPR029028">
    <property type="entry name" value="Alpha/beta_knot_MTases"/>
</dbReference>
<dbReference type="InterPro" id="IPR029064">
    <property type="entry name" value="Ribosomal_eL30-like_sf"/>
</dbReference>
<proteinExistence type="inferred from homology"/>
<dbReference type="PANTHER" id="PTHR43191">
    <property type="entry name" value="RRNA METHYLTRANSFERASE 3"/>
    <property type="match status" value="1"/>
</dbReference>
<dbReference type="Proteomes" id="UP000606889">
    <property type="component" value="Unassembled WGS sequence"/>
</dbReference>
<dbReference type="InterPro" id="IPR051259">
    <property type="entry name" value="rRNA_Methyltransferase"/>
</dbReference>
<feature type="domain" description="tRNA/rRNA methyltransferase SpoU type" evidence="4">
    <location>
        <begin position="108"/>
        <end position="245"/>
    </location>
</feature>
<protein>
    <submittedName>
        <fullName evidence="6">RNA methyltransferase</fullName>
    </submittedName>
</protein>
<dbReference type="SUPFAM" id="SSF75217">
    <property type="entry name" value="alpha/beta knot"/>
    <property type="match status" value="1"/>
</dbReference>
<dbReference type="CDD" id="cd18095">
    <property type="entry name" value="SpoU-like_rRNA-MTase"/>
    <property type="match status" value="1"/>
</dbReference>
<evidence type="ECO:0000259" key="4">
    <source>
        <dbReference type="Pfam" id="PF00588"/>
    </source>
</evidence>
<dbReference type="InterPro" id="IPR029026">
    <property type="entry name" value="tRNA_m1G_MTases_N"/>
</dbReference>
<dbReference type="SUPFAM" id="SSF55315">
    <property type="entry name" value="L30e-like"/>
    <property type="match status" value="1"/>
</dbReference>
<dbReference type="Gene3D" id="3.40.1280.10">
    <property type="match status" value="1"/>
</dbReference>
<dbReference type="Gene3D" id="3.30.1330.30">
    <property type="match status" value="1"/>
</dbReference>
<gene>
    <name evidence="6" type="ORF">H8S18_13210</name>
</gene>
<dbReference type="PANTHER" id="PTHR43191:SF2">
    <property type="entry name" value="RRNA METHYLTRANSFERASE 3, MITOCHONDRIAL"/>
    <property type="match status" value="1"/>
</dbReference>
<dbReference type="GO" id="GO:0032259">
    <property type="term" value="P:methylation"/>
    <property type="evidence" value="ECO:0007669"/>
    <property type="project" value="UniProtKB-KW"/>
</dbReference>
<keyword evidence="3" id="KW-0808">Transferase</keyword>
<feature type="domain" description="MRM3-like substrate binding" evidence="5">
    <location>
        <begin position="9"/>
        <end position="90"/>
    </location>
</feature>
<dbReference type="InterPro" id="IPR053888">
    <property type="entry name" value="MRM3-like_sub_bind"/>
</dbReference>
<evidence type="ECO:0000313" key="6">
    <source>
        <dbReference type="EMBL" id="MBC5649299.1"/>
    </source>
</evidence>
<name>A0ABR7EJW4_9FIRM</name>
<keyword evidence="7" id="KW-1185">Reference proteome</keyword>
<dbReference type="GO" id="GO:0008168">
    <property type="term" value="F:methyltransferase activity"/>
    <property type="evidence" value="ECO:0007669"/>
    <property type="project" value="UniProtKB-KW"/>
</dbReference>
<comment type="similarity">
    <text evidence="1">Belongs to the class IV-like SAM-binding methyltransferase superfamily. RNA methyltransferase TrmH family.</text>
</comment>
<reference evidence="6 7" key="1">
    <citation type="submission" date="2020-08" db="EMBL/GenBank/DDBJ databases">
        <title>Genome public.</title>
        <authorList>
            <person name="Liu C."/>
            <person name="Sun Q."/>
        </authorList>
    </citation>
    <scope>NUCLEOTIDE SEQUENCE [LARGE SCALE GENOMIC DNA]</scope>
    <source>
        <strain evidence="6 7">NSJ-35</strain>
    </source>
</reference>
<accession>A0ABR7EJW4</accession>
<dbReference type="Pfam" id="PF22435">
    <property type="entry name" value="MRM3-like_sub_bind"/>
    <property type="match status" value="1"/>
</dbReference>
<organism evidence="6 7">
    <name type="scientific">Christensenella tenuis</name>
    <dbReference type="NCBI Taxonomy" id="2763033"/>
    <lineage>
        <taxon>Bacteria</taxon>
        <taxon>Bacillati</taxon>
        <taxon>Bacillota</taxon>
        <taxon>Clostridia</taxon>
        <taxon>Christensenellales</taxon>
        <taxon>Christensenellaceae</taxon>
        <taxon>Christensenella</taxon>
    </lineage>
</organism>
<comment type="caution">
    <text evidence="6">The sequence shown here is derived from an EMBL/GenBank/DDBJ whole genome shotgun (WGS) entry which is preliminary data.</text>
</comment>
<sequence>MKEITSHSNEYIKMLKSLKRKKSRDEQGLYIIEGLKTIEEAISSGQEVECVVTSDKNSAVMRFAKQHNVKIISVPYEIVQQIADTKSPPKELACLKKQENLPDFNGNFYVAMDDVNDPKNLGTIIRTADAAGADGVFISETSADFYGPKAQRAAMGSTFHVPVEVCDLKKRLAELKSNGVRIISGSLRGSGTLPEELAAACVVVGNEARGISGEVEDLSDVLYKIRIYGRAESLNASVAAGIMMYDVRRALAE</sequence>